<name>A0A2H1WI02_SPOFR</name>
<sequence>MQTDHLMVSNRRCPRTPERSYKCVADLLGLEGGFSSFIHRTKHKSKHCFTSDFCEAVVSLQSSQPNRAEAWLYYDFMKGYLLNTV</sequence>
<protein>
    <submittedName>
        <fullName evidence="1">SFRICE_029957</fullName>
    </submittedName>
</protein>
<dbReference type="AlphaFoldDB" id="A0A2H1WI02"/>
<proteinExistence type="predicted"/>
<gene>
    <name evidence="1" type="ORF">SFRICE_029957</name>
</gene>
<dbReference type="EMBL" id="ODYU01008791">
    <property type="protein sequence ID" value="SOQ52700.1"/>
    <property type="molecule type" value="Genomic_DNA"/>
</dbReference>
<reference evidence="1" key="1">
    <citation type="submission" date="2016-07" db="EMBL/GenBank/DDBJ databases">
        <authorList>
            <person name="Bretaudeau A."/>
        </authorList>
    </citation>
    <scope>NUCLEOTIDE SEQUENCE</scope>
    <source>
        <strain evidence="1">Rice</strain>
        <tissue evidence="1">Whole body</tissue>
    </source>
</reference>
<accession>A0A2H1WI02</accession>
<evidence type="ECO:0000313" key="1">
    <source>
        <dbReference type="EMBL" id="SOQ52700.1"/>
    </source>
</evidence>
<organism evidence="1">
    <name type="scientific">Spodoptera frugiperda</name>
    <name type="common">Fall armyworm</name>
    <dbReference type="NCBI Taxonomy" id="7108"/>
    <lineage>
        <taxon>Eukaryota</taxon>
        <taxon>Metazoa</taxon>
        <taxon>Ecdysozoa</taxon>
        <taxon>Arthropoda</taxon>
        <taxon>Hexapoda</taxon>
        <taxon>Insecta</taxon>
        <taxon>Pterygota</taxon>
        <taxon>Neoptera</taxon>
        <taxon>Endopterygota</taxon>
        <taxon>Lepidoptera</taxon>
        <taxon>Glossata</taxon>
        <taxon>Ditrysia</taxon>
        <taxon>Noctuoidea</taxon>
        <taxon>Noctuidae</taxon>
        <taxon>Amphipyrinae</taxon>
        <taxon>Spodoptera</taxon>
    </lineage>
</organism>